<evidence type="ECO:0000313" key="2">
    <source>
        <dbReference type="EMBL" id="CAE6701536.1"/>
    </source>
</evidence>
<evidence type="ECO:0000313" key="3">
    <source>
        <dbReference type="Proteomes" id="UP000675880"/>
    </source>
</evidence>
<reference evidence="2 3" key="1">
    <citation type="submission" date="2021-02" db="EMBL/GenBank/DDBJ databases">
        <authorList>
            <person name="Han P."/>
        </authorList>
    </citation>
    <scope>NUCLEOTIDE SEQUENCE [LARGE SCALE GENOMIC DNA]</scope>
    <source>
        <strain evidence="2">Candidatus Nitrospira sp. ZN2</strain>
    </source>
</reference>
<keyword evidence="1" id="KW-1133">Transmembrane helix</keyword>
<evidence type="ECO:0000256" key="1">
    <source>
        <dbReference type="SAM" id="Phobius"/>
    </source>
</evidence>
<dbReference type="RefSeq" id="WP_213040607.1">
    <property type="nucleotide sequence ID" value="NZ_CAJNBJ010000001.1"/>
</dbReference>
<name>A0ABN7KN67_9BACT</name>
<sequence length="120" mass="13053">MKPCPACGRALPEINRYCTHCGAGVSSETERAATPPTSNPTAKEQLNLNILYGMIVVLLVSILMPPWETPPSQPAAFLGFHFILSPPQPDAIVSRMLLTIELTTTAIAGLYLSFLFRTRP</sequence>
<accession>A0ABN7KN67</accession>
<organism evidence="2 3">
    <name type="scientific">Nitrospira defluvii</name>
    <dbReference type="NCBI Taxonomy" id="330214"/>
    <lineage>
        <taxon>Bacteria</taxon>
        <taxon>Pseudomonadati</taxon>
        <taxon>Nitrospirota</taxon>
        <taxon>Nitrospiria</taxon>
        <taxon>Nitrospirales</taxon>
        <taxon>Nitrospiraceae</taxon>
        <taxon>Nitrospira</taxon>
    </lineage>
</organism>
<dbReference type="Proteomes" id="UP000675880">
    <property type="component" value="Unassembled WGS sequence"/>
</dbReference>
<keyword evidence="1" id="KW-0472">Membrane</keyword>
<feature type="transmembrane region" description="Helical" evidence="1">
    <location>
        <begin position="92"/>
        <end position="116"/>
    </location>
</feature>
<comment type="caution">
    <text evidence="2">The sequence shown here is derived from an EMBL/GenBank/DDBJ whole genome shotgun (WGS) entry which is preliminary data.</text>
</comment>
<protein>
    <submittedName>
        <fullName evidence="2">Zinc_ribbon_2 domain-containing protein</fullName>
    </submittedName>
</protein>
<dbReference type="EMBL" id="CAJNBJ010000001">
    <property type="protein sequence ID" value="CAE6701536.1"/>
    <property type="molecule type" value="Genomic_DNA"/>
</dbReference>
<gene>
    <name evidence="2" type="ORF">NSPZN2_10760</name>
</gene>
<keyword evidence="1" id="KW-0812">Transmembrane</keyword>
<feature type="transmembrane region" description="Helical" evidence="1">
    <location>
        <begin position="46"/>
        <end position="64"/>
    </location>
</feature>
<keyword evidence="3" id="KW-1185">Reference proteome</keyword>
<proteinExistence type="predicted"/>